<dbReference type="AlphaFoldDB" id="A0A1R1YEB5"/>
<dbReference type="GO" id="GO:0030983">
    <property type="term" value="F:mismatched DNA binding"/>
    <property type="evidence" value="ECO:0007669"/>
    <property type="project" value="InterPro"/>
</dbReference>
<dbReference type="OrthoDB" id="276261at2759"/>
<sequence length="404" mass="45681">MNSYTIKNTKSIQSSFLTDNYSSKNAERSNDIPKFSSAINTKSHFNSDTVSLSKRYSQKFTNAQNSLSEHENYHQKKAEFDHISSYDFGNSSFTPNVYEFSTEEHPSKRKKNFKSLNITKKSEKTVNADSLTHEKHSNNIEDSINLVTYKNNKYKGFNINTNNIGVDSCQKTNMSLNSIELNSSFTGSYEIMSDISSFFSPTDKPFLYENNSCYKTHISQHNKNENFTKTPTDSIIINIDSSESEIDDVAITKIKTKAGYKNTINSPTFNTSTHFTEVANYPPIKSEFLENFTESNTTSAYSKNANKNVIVSIIDGNGTASEVGICTLNLETKECILSQYADYSGFSKTLYNIELYNASKLIISSGNTSGNKSKLYERLYSKVQNTDIVFVPRSFFNEEKGKDY</sequence>
<dbReference type="EMBL" id="LSSN01000221">
    <property type="protein sequence ID" value="OMJ25145.1"/>
    <property type="molecule type" value="Genomic_DNA"/>
</dbReference>
<comment type="caution">
    <text evidence="1">The sequence shown here is derived from an EMBL/GenBank/DDBJ whole genome shotgun (WGS) entry which is preliminary data.</text>
</comment>
<proteinExistence type="predicted"/>
<evidence type="ECO:0000313" key="2">
    <source>
        <dbReference type="Proteomes" id="UP000187283"/>
    </source>
</evidence>
<evidence type="ECO:0000313" key="1">
    <source>
        <dbReference type="EMBL" id="OMJ25145.1"/>
    </source>
</evidence>
<dbReference type="GO" id="GO:0006298">
    <property type="term" value="P:mismatch repair"/>
    <property type="evidence" value="ECO:0007669"/>
    <property type="project" value="InterPro"/>
</dbReference>
<organism evidence="1 2">
    <name type="scientific">Smittium culicis</name>
    <dbReference type="NCBI Taxonomy" id="133412"/>
    <lineage>
        <taxon>Eukaryota</taxon>
        <taxon>Fungi</taxon>
        <taxon>Fungi incertae sedis</taxon>
        <taxon>Zoopagomycota</taxon>
        <taxon>Kickxellomycotina</taxon>
        <taxon>Harpellomycetes</taxon>
        <taxon>Harpellales</taxon>
        <taxon>Legeriomycetaceae</taxon>
        <taxon>Smittium</taxon>
    </lineage>
</organism>
<accession>A0A1R1YEB5</accession>
<gene>
    <name evidence="1" type="ORF">AYI70_g1105</name>
</gene>
<protein>
    <submittedName>
        <fullName evidence="1">MutS protein-like protein</fullName>
    </submittedName>
</protein>
<name>A0A1R1YEB5_9FUNG</name>
<reference evidence="1 2" key="1">
    <citation type="submission" date="2017-01" db="EMBL/GenBank/DDBJ databases">
        <authorList>
            <person name="Mah S.A."/>
            <person name="Swanson W.J."/>
            <person name="Moy G.W."/>
            <person name="Vacquier V.D."/>
        </authorList>
    </citation>
    <scope>NUCLEOTIDE SEQUENCE [LARGE SCALE GENOMIC DNA]</scope>
    <source>
        <strain evidence="1 2">GSMNP</strain>
    </source>
</reference>
<dbReference type="Gene3D" id="3.30.420.110">
    <property type="entry name" value="MutS, connector domain"/>
    <property type="match status" value="1"/>
</dbReference>
<dbReference type="Proteomes" id="UP000187283">
    <property type="component" value="Unassembled WGS sequence"/>
</dbReference>
<dbReference type="InterPro" id="IPR036678">
    <property type="entry name" value="MutS_con_dom_sf"/>
</dbReference>
<dbReference type="GO" id="GO:0005524">
    <property type="term" value="F:ATP binding"/>
    <property type="evidence" value="ECO:0007669"/>
    <property type="project" value="InterPro"/>
</dbReference>
<keyword evidence="2" id="KW-1185">Reference proteome</keyword>
<dbReference type="STRING" id="133412.A0A1R1YEB5"/>